<gene>
    <name evidence="2" type="ORF">DUNSADRAFT_8958</name>
</gene>
<organism evidence="2 3">
    <name type="scientific">Dunaliella salina</name>
    <name type="common">Green alga</name>
    <name type="synonym">Protococcus salinus</name>
    <dbReference type="NCBI Taxonomy" id="3046"/>
    <lineage>
        <taxon>Eukaryota</taxon>
        <taxon>Viridiplantae</taxon>
        <taxon>Chlorophyta</taxon>
        <taxon>core chlorophytes</taxon>
        <taxon>Chlorophyceae</taxon>
        <taxon>CS clade</taxon>
        <taxon>Chlamydomonadales</taxon>
        <taxon>Dunaliellaceae</taxon>
        <taxon>Dunaliella</taxon>
    </lineage>
</organism>
<evidence type="ECO:0000313" key="2">
    <source>
        <dbReference type="EMBL" id="KAF5834403.1"/>
    </source>
</evidence>
<sequence length="481" mass="51442">MRNKACILDWIEARHGVSSSSPQPQLPERENNGLKRALRGAETTAEHLQEQAGGRFEPPHPLPGHSPETHLTREDARTLSDAAMKAEKVPNLTGDPAEPSEPRTADHERAMRYIETASDPTYNPILRAKQAATEAMPHPGPPPFLDPEHADPNAPETYVYYEHGQKHVVHHGVDEVVPLHGPARAPPTEQRRTPLSPLANMVKELAKAPEPPPMAPEAAPEKATMPPKGEPFCYSFNRGCPENESLPSPEEEQAQQQSQKEPAIKDQTAPTGRENLMDSTQDPTQGRIERPGIVIGPSQEGGPCLGTISSAEEVADRLRAVSPFEPNSQLIALSPVENPPHHVHRVPSGVIVCSETGWSGPHPAHSAVTDPTRHTSAAIEPALPEHNHPMFGTDPIGGPPAVDVQVATELLSEDRAIAAAAQSAEAAGASATTVPATCDVALAAATYGALGMDDTNLRPMFMEKGVPERPPVADKAPPPPK</sequence>
<keyword evidence="3" id="KW-1185">Reference proteome</keyword>
<dbReference type="Proteomes" id="UP000815325">
    <property type="component" value="Unassembled WGS sequence"/>
</dbReference>
<feature type="region of interest" description="Disordered" evidence="1">
    <location>
        <begin position="133"/>
        <end position="155"/>
    </location>
</feature>
<feature type="compositionally biased region" description="Basic and acidic residues" evidence="1">
    <location>
        <begin position="67"/>
        <end position="88"/>
    </location>
</feature>
<reference evidence="2" key="1">
    <citation type="submission" date="2017-08" db="EMBL/GenBank/DDBJ databases">
        <authorList>
            <person name="Polle J.E."/>
            <person name="Barry K."/>
            <person name="Cushman J."/>
            <person name="Schmutz J."/>
            <person name="Tran D."/>
            <person name="Hathwaick L.T."/>
            <person name="Yim W.C."/>
            <person name="Jenkins J."/>
            <person name="Mckie-Krisberg Z.M."/>
            <person name="Prochnik S."/>
            <person name="Lindquist E."/>
            <person name="Dockter R.B."/>
            <person name="Adam C."/>
            <person name="Molina H."/>
            <person name="Bunkerborg J."/>
            <person name="Jin E."/>
            <person name="Buchheim M."/>
            <person name="Magnuson J."/>
        </authorList>
    </citation>
    <scope>NUCLEOTIDE SEQUENCE</scope>
    <source>
        <strain evidence="2">CCAP 19/18</strain>
    </source>
</reference>
<name>A0ABQ7GII4_DUNSA</name>
<proteinExistence type="predicted"/>
<feature type="compositionally biased region" description="Low complexity" evidence="1">
    <location>
        <begin position="216"/>
        <end position="227"/>
    </location>
</feature>
<evidence type="ECO:0000256" key="1">
    <source>
        <dbReference type="SAM" id="MobiDB-lite"/>
    </source>
</evidence>
<feature type="region of interest" description="Disordered" evidence="1">
    <location>
        <begin position="462"/>
        <end position="481"/>
    </location>
</feature>
<comment type="caution">
    <text evidence="2">The sequence shown here is derived from an EMBL/GenBank/DDBJ whole genome shotgun (WGS) entry which is preliminary data.</text>
</comment>
<feature type="region of interest" description="Disordered" evidence="1">
    <location>
        <begin position="13"/>
        <end position="106"/>
    </location>
</feature>
<evidence type="ECO:0008006" key="4">
    <source>
        <dbReference type="Google" id="ProtNLM"/>
    </source>
</evidence>
<protein>
    <recommendedName>
        <fullName evidence="4">Encoded protein</fullName>
    </recommendedName>
</protein>
<feature type="compositionally biased region" description="Low complexity" evidence="1">
    <location>
        <begin position="242"/>
        <end position="261"/>
    </location>
</feature>
<feature type="region of interest" description="Disordered" evidence="1">
    <location>
        <begin position="205"/>
        <end position="302"/>
    </location>
</feature>
<accession>A0ABQ7GII4</accession>
<evidence type="ECO:0000313" key="3">
    <source>
        <dbReference type="Proteomes" id="UP000815325"/>
    </source>
</evidence>
<dbReference type="EMBL" id="MU069759">
    <property type="protein sequence ID" value="KAF5834403.1"/>
    <property type="molecule type" value="Genomic_DNA"/>
</dbReference>